<dbReference type="InterPro" id="IPR004045">
    <property type="entry name" value="Glutathione_S-Trfase_N"/>
</dbReference>
<proteinExistence type="predicted"/>
<evidence type="ECO:0000313" key="2">
    <source>
        <dbReference type="EMBL" id="KAG0252005.1"/>
    </source>
</evidence>
<organism evidence="2 3">
    <name type="scientific">Linnemannia exigua</name>
    <dbReference type="NCBI Taxonomy" id="604196"/>
    <lineage>
        <taxon>Eukaryota</taxon>
        <taxon>Fungi</taxon>
        <taxon>Fungi incertae sedis</taxon>
        <taxon>Mucoromycota</taxon>
        <taxon>Mortierellomycotina</taxon>
        <taxon>Mortierellomycetes</taxon>
        <taxon>Mortierellales</taxon>
        <taxon>Mortierellaceae</taxon>
        <taxon>Linnemannia</taxon>
    </lineage>
</organism>
<reference evidence="2" key="1">
    <citation type="journal article" date="2020" name="Fungal Divers.">
        <title>Resolving the Mortierellaceae phylogeny through synthesis of multi-gene phylogenetics and phylogenomics.</title>
        <authorList>
            <person name="Vandepol N."/>
            <person name="Liber J."/>
            <person name="Desiro A."/>
            <person name="Na H."/>
            <person name="Kennedy M."/>
            <person name="Barry K."/>
            <person name="Grigoriev I.V."/>
            <person name="Miller A.N."/>
            <person name="O'Donnell K."/>
            <person name="Stajich J.E."/>
            <person name="Bonito G."/>
        </authorList>
    </citation>
    <scope>NUCLEOTIDE SEQUENCE</scope>
    <source>
        <strain evidence="2">NRRL 28262</strain>
    </source>
</reference>
<sequence length="94" mass="10523">MVNSVPTLFILNRNYSSWSLRAWLAIRHLNIKFNAELLLIGTPEVPDLFTPEAGAMLGRAGPTHKVPALHVQKPLGGETHIVFETLAILEYLYE</sequence>
<dbReference type="PROSITE" id="PS50404">
    <property type="entry name" value="GST_NTER"/>
    <property type="match status" value="1"/>
</dbReference>
<keyword evidence="3" id="KW-1185">Reference proteome</keyword>
<accession>A0AAD4D0R3</accession>
<name>A0AAD4D0R3_9FUNG</name>
<feature type="domain" description="GST N-terminal" evidence="1">
    <location>
        <begin position="6"/>
        <end position="94"/>
    </location>
</feature>
<gene>
    <name evidence="2" type="ORF">BGZ95_006735</name>
</gene>
<dbReference type="Proteomes" id="UP001194580">
    <property type="component" value="Unassembled WGS sequence"/>
</dbReference>
<protein>
    <recommendedName>
        <fullName evidence="1">GST N-terminal domain-containing protein</fullName>
    </recommendedName>
</protein>
<dbReference type="InterPro" id="IPR036249">
    <property type="entry name" value="Thioredoxin-like_sf"/>
</dbReference>
<dbReference type="SUPFAM" id="SSF52833">
    <property type="entry name" value="Thioredoxin-like"/>
    <property type="match status" value="1"/>
</dbReference>
<dbReference type="AlphaFoldDB" id="A0AAD4D0R3"/>
<comment type="caution">
    <text evidence="2">The sequence shown here is derived from an EMBL/GenBank/DDBJ whole genome shotgun (WGS) entry which is preliminary data.</text>
</comment>
<evidence type="ECO:0000313" key="3">
    <source>
        <dbReference type="Proteomes" id="UP001194580"/>
    </source>
</evidence>
<feature type="non-terminal residue" evidence="2">
    <location>
        <position position="94"/>
    </location>
</feature>
<dbReference type="Gene3D" id="3.40.30.10">
    <property type="entry name" value="Glutaredoxin"/>
    <property type="match status" value="1"/>
</dbReference>
<dbReference type="EMBL" id="JAAAIL010003171">
    <property type="protein sequence ID" value="KAG0252005.1"/>
    <property type="molecule type" value="Genomic_DNA"/>
</dbReference>
<dbReference type="Pfam" id="PF13409">
    <property type="entry name" value="GST_N_2"/>
    <property type="match status" value="1"/>
</dbReference>
<evidence type="ECO:0000259" key="1">
    <source>
        <dbReference type="PROSITE" id="PS50404"/>
    </source>
</evidence>